<dbReference type="Proteomes" id="UP000075901">
    <property type="component" value="Unassembled WGS sequence"/>
</dbReference>
<name>A0A182SZ09_9DIPT</name>
<dbReference type="PROSITE" id="PS00134">
    <property type="entry name" value="TRYPSIN_HIS"/>
    <property type="match status" value="1"/>
</dbReference>
<dbReference type="VEuPathDB" id="VectorBase:AMAM016296"/>
<evidence type="ECO:0000256" key="8">
    <source>
        <dbReference type="ARBA" id="ARBA00024195"/>
    </source>
</evidence>
<dbReference type="InterPro" id="IPR051487">
    <property type="entry name" value="Ser/Thr_Proteases_Immune/Dev"/>
</dbReference>
<evidence type="ECO:0000313" key="11">
    <source>
        <dbReference type="Proteomes" id="UP000075901"/>
    </source>
</evidence>
<comment type="similarity">
    <text evidence="8">Belongs to the peptidase S1 family. CLIP subfamily.</text>
</comment>
<dbReference type="SUPFAM" id="SSF50494">
    <property type="entry name" value="Trypsin-like serine proteases"/>
    <property type="match status" value="1"/>
</dbReference>
<accession>A0A182SZ09</accession>
<protein>
    <recommendedName>
        <fullName evidence="9">Peptidase S1 domain-containing protein</fullName>
    </recommendedName>
</protein>
<evidence type="ECO:0000256" key="6">
    <source>
        <dbReference type="ARBA" id="ARBA00023157"/>
    </source>
</evidence>
<evidence type="ECO:0000256" key="7">
    <source>
        <dbReference type="ARBA" id="ARBA00023180"/>
    </source>
</evidence>
<keyword evidence="3" id="KW-0399">Innate immunity</keyword>
<evidence type="ECO:0000256" key="1">
    <source>
        <dbReference type="ARBA" id="ARBA00004613"/>
    </source>
</evidence>
<evidence type="ECO:0000313" key="10">
    <source>
        <dbReference type="EnsemblMetazoa" id="AMAM016296-PA"/>
    </source>
</evidence>
<evidence type="ECO:0000256" key="3">
    <source>
        <dbReference type="ARBA" id="ARBA00022588"/>
    </source>
</evidence>
<dbReference type="Gene3D" id="2.40.10.10">
    <property type="entry name" value="Trypsin-like serine proteases"/>
    <property type="match status" value="2"/>
</dbReference>
<feature type="domain" description="Peptidase S1" evidence="9">
    <location>
        <begin position="22"/>
        <end position="210"/>
    </location>
</feature>
<reference evidence="11" key="1">
    <citation type="submission" date="2013-09" db="EMBL/GenBank/DDBJ databases">
        <title>The Genome Sequence of Anopheles maculatus species B.</title>
        <authorList>
            <consortium name="The Broad Institute Genomics Platform"/>
            <person name="Neafsey D.E."/>
            <person name="Besansky N."/>
            <person name="Howell P."/>
            <person name="Walton C."/>
            <person name="Young S.K."/>
            <person name="Zeng Q."/>
            <person name="Gargeya S."/>
            <person name="Fitzgerald M."/>
            <person name="Haas B."/>
            <person name="Abouelleil A."/>
            <person name="Allen A.W."/>
            <person name="Alvarado L."/>
            <person name="Arachchi H.M."/>
            <person name="Berlin A.M."/>
            <person name="Chapman S.B."/>
            <person name="Gainer-Dewar J."/>
            <person name="Goldberg J."/>
            <person name="Griggs A."/>
            <person name="Gujja S."/>
            <person name="Hansen M."/>
            <person name="Howarth C."/>
            <person name="Imamovic A."/>
            <person name="Ireland A."/>
            <person name="Larimer J."/>
            <person name="McCowan C."/>
            <person name="Murphy C."/>
            <person name="Pearson M."/>
            <person name="Poon T.W."/>
            <person name="Priest M."/>
            <person name="Roberts A."/>
            <person name="Saif S."/>
            <person name="Shea T."/>
            <person name="Sisk P."/>
            <person name="Sykes S."/>
            <person name="Wortman J."/>
            <person name="Nusbaum C."/>
            <person name="Birren B."/>
        </authorList>
    </citation>
    <scope>NUCLEOTIDE SEQUENCE [LARGE SCALE GENOMIC DNA]</scope>
    <source>
        <strain evidence="11">maculatus3</strain>
    </source>
</reference>
<dbReference type="PRINTS" id="PR00722">
    <property type="entry name" value="CHYMOTRYPSIN"/>
</dbReference>
<dbReference type="SMART" id="SM00020">
    <property type="entry name" value="Tryp_SPc"/>
    <property type="match status" value="1"/>
</dbReference>
<evidence type="ECO:0000256" key="4">
    <source>
        <dbReference type="ARBA" id="ARBA00022729"/>
    </source>
</evidence>
<dbReference type="GO" id="GO:0004252">
    <property type="term" value="F:serine-type endopeptidase activity"/>
    <property type="evidence" value="ECO:0007669"/>
    <property type="project" value="InterPro"/>
</dbReference>
<dbReference type="InterPro" id="IPR001254">
    <property type="entry name" value="Trypsin_dom"/>
</dbReference>
<evidence type="ECO:0000256" key="2">
    <source>
        <dbReference type="ARBA" id="ARBA00022525"/>
    </source>
</evidence>
<evidence type="ECO:0000256" key="5">
    <source>
        <dbReference type="ARBA" id="ARBA00022859"/>
    </source>
</evidence>
<dbReference type="GO" id="GO:0045087">
    <property type="term" value="P:innate immune response"/>
    <property type="evidence" value="ECO:0007669"/>
    <property type="project" value="UniProtKB-KW"/>
</dbReference>
<dbReference type="InterPro" id="IPR009003">
    <property type="entry name" value="Peptidase_S1_PA"/>
</dbReference>
<dbReference type="InterPro" id="IPR001314">
    <property type="entry name" value="Peptidase_S1A"/>
</dbReference>
<keyword evidence="6" id="KW-1015">Disulfide bond</keyword>
<sequence>MVCCATDTSALLPPAPDCGFQLTKNASRSETTKINEFPWMALLKISFINIATSFRCGGALINKRYVLTAAHCITSISPGWQLRSVRLGEWDLNSNIDCENRYCNDAPIDVEIEKIIVHNDYAPQDKNRHNDIALIRLARQIEYSSSIRPICLPPTSWSHPPKYANMYSAGWGIASKKIKMERNVAALKNCGRFFGRDGISLKSSQMCTSP</sequence>
<proteinExistence type="inferred from homology"/>
<keyword evidence="7" id="KW-0325">Glycoprotein</keyword>
<keyword evidence="2" id="KW-0964">Secreted</keyword>
<dbReference type="GO" id="GO:0005576">
    <property type="term" value="C:extracellular region"/>
    <property type="evidence" value="ECO:0007669"/>
    <property type="project" value="UniProtKB-SubCell"/>
</dbReference>
<keyword evidence="4" id="KW-0732">Signal</keyword>
<dbReference type="PROSITE" id="PS50240">
    <property type="entry name" value="TRYPSIN_DOM"/>
    <property type="match status" value="1"/>
</dbReference>
<comment type="subcellular location">
    <subcellularLocation>
        <location evidence="1">Secreted</location>
    </subcellularLocation>
</comment>
<dbReference type="CDD" id="cd00190">
    <property type="entry name" value="Tryp_SPc"/>
    <property type="match status" value="1"/>
</dbReference>
<keyword evidence="11" id="KW-1185">Reference proteome</keyword>
<dbReference type="EnsemblMetazoa" id="AMAM016296-RA">
    <property type="protein sequence ID" value="AMAM016296-PA"/>
    <property type="gene ID" value="AMAM016296"/>
</dbReference>
<dbReference type="FunFam" id="2.40.10.10:FF:000028">
    <property type="entry name" value="Serine protease easter"/>
    <property type="match status" value="1"/>
</dbReference>
<organism evidence="10 11">
    <name type="scientific">Anopheles maculatus</name>
    <dbReference type="NCBI Taxonomy" id="74869"/>
    <lineage>
        <taxon>Eukaryota</taxon>
        <taxon>Metazoa</taxon>
        <taxon>Ecdysozoa</taxon>
        <taxon>Arthropoda</taxon>
        <taxon>Hexapoda</taxon>
        <taxon>Insecta</taxon>
        <taxon>Pterygota</taxon>
        <taxon>Neoptera</taxon>
        <taxon>Endopterygota</taxon>
        <taxon>Diptera</taxon>
        <taxon>Nematocera</taxon>
        <taxon>Culicoidea</taxon>
        <taxon>Culicidae</taxon>
        <taxon>Anophelinae</taxon>
        <taxon>Anopheles</taxon>
        <taxon>Anopheles maculatus group</taxon>
    </lineage>
</organism>
<dbReference type="GO" id="GO:0006508">
    <property type="term" value="P:proteolysis"/>
    <property type="evidence" value="ECO:0007669"/>
    <property type="project" value="InterPro"/>
</dbReference>
<dbReference type="AlphaFoldDB" id="A0A182SZ09"/>
<dbReference type="PANTHER" id="PTHR24256">
    <property type="entry name" value="TRYPTASE-RELATED"/>
    <property type="match status" value="1"/>
</dbReference>
<dbReference type="InterPro" id="IPR043504">
    <property type="entry name" value="Peptidase_S1_PA_chymotrypsin"/>
</dbReference>
<reference evidence="10" key="2">
    <citation type="submission" date="2020-05" db="UniProtKB">
        <authorList>
            <consortium name="EnsemblMetazoa"/>
        </authorList>
    </citation>
    <scope>IDENTIFICATION</scope>
    <source>
        <strain evidence="10">maculatus3</strain>
    </source>
</reference>
<keyword evidence="5" id="KW-0391">Immunity</keyword>
<dbReference type="Pfam" id="PF00089">
    <property type="entry name" value="Trypsin"/>
    <property type="match status" value="1"/>
</dbReference>
<evidence type="ECO:0000259" key="9">
    <source>
        <dbReference type="PROSITE" id="PS50240"/>
    </source>
</evidence>
<dbReference type="InterPro" id="IPR018114">
    <property type="entry name" value="TRYPSIN_HIS"/>
</dbReference>